<keyword evidence="1" id="KW-0472">Membrane</keyword>
<feature type="transmembrane region" description="Helical" evidence="1">
    <location>
        <begin position="6"/>
        <end position="30"/>
    </location>
</feature>
<reference evidence="2 3" key="1">
    <citation type="submission" date="2015-02" db="EMBL/GenBank/DDBJ databases">
        <title>Genome Sequencing of Rickettsiales.</title>
        <authorList>
            <person name="Daugherty S.C."/>
            <person name="Su Q."/>
            <person name="Abolude K."/>
            <person name="Beier-Sexton M."/>
            <person name="Carlyon J.A."/>
            <person name="Carter R."/>
            <person name="Day N.P."/>
            <person name="Dumler S.J."/>
            <person name="Dyachenko V."/>
            <person name="Godinez A."/>
            <person name="Kurtti T.J."/>
            <person name="Lichay M."/>
            <person name="Mullins K.E."/>
            <person name="Ott S."/>
            <person name="Pappas-Brown V."/>
            <person name="Paris D.H."/>
            <person name="Patel P."/>
            <person name="Richards A.L."/>
            <person name="Sadzewicz L."/>
            <person name="Sears K."/>
            <person name="Seidman D."/>
            <person name="Sengamalay N."/>
            <person name="Stenos J."/>
            <person name="Tallon L.J."/>
            <person name="Vincent G."/>
            <person name="Fraser C.M."/>
            <person name="Munderloh U."/>
            <person name="Dunning-Hotopp J.C."/>
        </authorList>
    </citation>
    <scope>NUCLEOTIDE SEQUENCE [LARGE SCALE GENOMIC DNA]</scope>
    <source>
        <strain evidence="2 3">RML An4</strain>
    </source>
</reference>
<proteinExistence type="predicted"/>
<evidence type="ECO:0000313" key="3">
    <source>
        <dbReference type="Proteomes" id="UP000033661"/>
    </source>
</evidence>
<dbReference type="RefSeq" id="WP_231289258.1">
    <property type="nucleotide sequence ID" value="NZ_LAOI01000001.1"/>
</dbReference>
<name>A0A0F3QE84_RICBE</name>
<organism evidence="2 3">
    <name type="scientific">Rickettsia bellii str. RML An4</name>
    <dbReference type="NCBI Taxonomy" id="1359193"/>
    <lineage>
        <taxon>Bacteria</taxon>
        <taxon>Pseudomonadati</taxon>
        <taxon>Pseudomonadota</taxon>
        <taxon>Alphaproteobacteria</taxon>
        <taxon>Rickettsiales</taxon>
        <taxon>Rickettsiaceae</taxon>
        <taxon>Rickettsieae</taxon>
        <taxon>Rickettsia</taxon>
        <taxon>belli group</taxon>
    </lineage>
</organism>
<dbReference type="Proteomes" id="UP000033661">
    <property type="component" value="Unassembled WGS sequence"/>
</dbReference>
<feature type="transmembrane region" description="Helical" evidence="1">
    <location>
        <begin position="42"/>
        <end position="65"/>
    </location>
</feature>
<dbReference type="AlphaFoldDB" id="A0A0F3QE84"/>
<keyword evidence="1" id="KW-1133">Transmembrane helix</keyword>
<accession>A0A0F3QE84</accession>
<gene>
    <name evidence="2" type="ORF">RBEAN4_1568</name>
</gene>
<sequence>MYKNQNYLVGTFGVSTFLSAAAFGFLLIPAKFFSCSLRNSSPIFFATSLLPFKALLAGFLSRLFLPFEVSTFSLL</sequence>
<keyword evidence="3" id="KW-1185">Reference proteome</keyword>
<comment type="caution">
    <text evidence="2">The sequence shown here is derived from an EMBL/GenBank/DDBJ whole genome shotgun (WGS) entry which is preliminary data.</text>
</comment>
<dbReference type="EMBL" id="LAOI01000001">
    <property type="protein sequence ID" value="KJV90562.1"/>
    <property type="molecule type" value="Genomic_DNA"/>
</dbReference>
<dbReference type="PATRIC" id="fig|1359193.3.peg.1522"/>
<protein>
    <submittedName>
        <fullName evidence="2">Putative membrane protein</fullName>
    </submittedName>
</protein>
<evidence type="ECO:0000256" key="1">
    <source>
        <dbReference type="SAM" id="Phobius"/>
    </source>
</evidence>
<keyword evidence="1" id="KW-0812">Transmembrane</keyword>
<evidence type="ECO:0000313" key="2">
    <source>
        <dbReference type="EMBL" id="KJV90562.1"/>
    </source>
</evidence>